<dbReference type="PANTHER" id="PTHR30537">
    <property type="entry name" value="HTH-TYPE TRANSCRIPTIONAL REGULATOR"/>
    <property type="match status" value="1"/>
</dbReference>
<dbReference type="Pfam" id="PF00126">
    <property type="entry name" value="HTH_1"/>
    <property type="match status" value="1"/>
</dbReference>
<dbReference type="Pfam" id="PF03466">
    <property type="entry name" value="LysR_substrate"/>
    <property type="match status" value="1"/>
</dbReference>
<evidence type="ECO:0000313" key="6">
    <source>
        <dbReference type="EMBL" id="GCL63800.1"/>
    </source>
</evidence>
<keyword evidence="3" id="KW-0238">DNA-binding</keyword>
<organism evidence="6 7">
    <name type="scientific">Pseudaquabacterium pictum</name>
    <dbReference type="NCBI Taxonomy" id="2315236"/>
    <lineage>
        <taxon>Bacteria</taxon>
        <taxon>Pseudomonadati</taxon>
        <taxon>Pseudomonadota</taxon>
        <taxon>Betaproteobacteria</taxon>
        <taxon>Burkholderiales</taxon>
        <taxon>Sphaerotilaceae</taxon>
        <taxon>Pseudaquabacterium</taxon>
    </lineage>
</organism>
<dbReference type="SUPFAM" id="SSF53850">
    <property type="entry name" value="Periplasmic binding protein-like II"/>
    <property type="match status" value="1"/>
</dbReference>
<comment type="similarity">
    <text evidence="1">Belongs to the LysR transcriptional regulatory family.</text>
</comment>
<dbReference type="InterPro" id="IPR005119">
    <property type="entry name" value="LysR_subst-bd"/>
</dbReference>
<dbReference type="InterPro" id="IPR036388">
    <property type="entry name" value="WH-like_DNA-bd_sf"/>
</dbReference>
<keyword evidence="4" id="KW-0804">Transcription</keyword>
<evidence type="ECO:0000259" key="5">
    <source>
        <dbReference type="PROSITE" id="PS50931"/>
    </source>
</evidence>
<evidence type="ECO:0000256" key="2">
    <source>
        <dbReference type="ARBA" id="ARBA00023015"/>
    </source>
</evidence>
<dbReference type="InterPro" id="IPR058163">
    <property type="entry name" value="LysR-type_TF_proteobact-type"/>
</dbReference>
<accession>A0A480ASH3</accession>
<proteinExistence type="inferred from homology"/>
<dbReference type="Proteomes" id="UP000301751">
    <property type="component" value="Unassembled WGS sequence"/>
</dbReference>
<reference evidence="7" key="1">
    <citation type="submission" date="2019-03" db="EMBL/GenBank/DDBJ databases">
        <title>Aquabacterium pictum sp.nov., the first bacteriochlorophyll a-containing freshwater bacterium in the genus Aquabacterium of the class Betaproteobacteria.</title>
        <authorList>
            <person name="Hirose S."/>
            <person name="Tank M."/>
            <person name="Hara E."/>
            <person name="Tamaki H."/>
            <person name="Takaichi S."/>
            <person name="Haruta S."/>
            <person name="Hanada S."/>
        </authorList>
    </citation>
    <scope>NUCLEOTIDE SEQUENCE [LARGE SCALE GENOMIC DNA]</scope>
    <source>
        <strain evidence="7">W35</strain>
    </source>
</reference>
<protein>
    <submittedName>
        <fullName evidence="6">LysR family transcriptional regulator</fullName>
    </submittedName>
</protein>
<evidence type="ECO:0000256" key="4">
    <source>
        <dbReference type="ARBA" id="ARBA00023163"/>
    </source>
</evidence>
<dbReference type="GO" id="GO:0003700">
    <property type="term" value="F:DNA-binding transcription factor activity"/>
    <property type="evidence" value="ECO:0007669"/>
    <property type="project" value="InterPro"/>
</dbReference>
<evidence type="ECO:0000313" key="7">
    <source>
        <dbReference type="Proteomes" id="UP000301751"/>
    </source>
</evidence>
<dbReference type="GO" id="GO:0003677">
    <property type="term" value="F:DNA binding"/>
    <property type="evidence" value="ECO:0007669"/>
    <property type="project" value="UniProtKB-KW"/>
</dbReference>
<comment type="caution">
    <text evidence="6">The sequence shown here is derived from an EMBL/GenBank/DDBJ whole genome shotgun (WGS) entry which is preliminary data.</text>
</comment>
<keyword evidence="2" id="KW-0805">Transcription regulation</keyword>
<feature type="domain" description="HTH lysR-type" evidence="5">
    <location>
        <begin position="4"/>
        <end position="61"/>
    </location>
</feature>
<dbReference type="SUPFAM" id="SSF46785">
    <property type="entry name" value="Winged helix' DNA-binding domain"/>
    <property type="match status" value="1"/>
</dbReference>
<evidence type="ECO:0000256" key="3">
    <source>
        <dbReference type="ARBA" id="ARBA00023125"/>
    </source>
</evidence>
<evidence type="ECO:0000256" key="1">
    <source>
        <dbReference type="ARBA" id="ARBA00009437"/>
    </source>
</evidence>
<dbReference type="RefSeq" id="WP_162520800.1">
    <property type="nucleotide sequence ID" value="NZ_BJCL01000007.1"/>
</dbReference>
<dbReference type="Gene3D" id="1.10.10.10">
    <property type="entry name" value="Winged helix-like DNA-binding domain superfamily/Winged helix DNA-binding domain"/>
    <property type="match status" value="1"/>
</dbReference>
<keyword evidence="7" id="KW-1185">Reference proteome</keyword>
<dbReference type="InterPro" id="IPR000847">
    <property type="entry name" value="LysR_HTH_N"/>
</dbReference>
<sequence length="338" mass="37175">MAIHKLRGLEYLVAVVDQGGFNAAARHLGVSAPSVHRLVQALEAELGTPLIDRSAQPLKPAAHALAYIERARSLLDELRELDASLRDQSHAPRGKIVVAAHSVVLQFVLADALPRFHARYPEVHVELTDAGSSRDLARLGADAMLQFGWPPEQDAILRTLAETRWLVVATPAYWARHGTPAHPSALAGYPCALFKTPFGEVIRRWSFERGGERVEVGVDGWLVSDSRPALDAPLYSGQLAARINDLTLHPGLANGTLQPVLLDWHGLNAPPLSLLLRRSLARQPRVRAWVDFLVETTDRLTAHRLPAGLPPVPASVRPDWWRKRVQPSPRRGAAVDPR</sequence>
<dbReference type="EMBL" id="BJCL01000007">
    <property type="protein sequence ID" value="GCL63800.1"/>
    <property type="molecule type" value="Genomic_DNA"/>
</dbReference>
<name>A0A480ASH3_9BURK</name>
<dbReference type="PROSITE" id="PS50931">
    <property type="entry name" value="HTH_LYSR"/>
    <property type="match status" value="1"/>
</dbReference>
<gene>
    <name evidence="6" type="ORF">AQPW35_28810</name>
</gene>
<dbReference type="InterPro" id="IPR036390">
    <property type="entry name" value="WH_DNA-bd_sf"/>
</dbReference>
<dbReference type="PANTHER" id="PTHR30537:SF5">
    <property type="entry name" value="HTH-TYPE TRANSCRIPTIONAL ACTIVATOR TTDR-RELATED"/>
    <property type="match status" value="1"/>
</dbReference>
<dbReference type="AlphaFoldDB" id="A0A480ASH3"/>
<dbReference type="Gene3D" id="3.40.190.290">
    <property type="match status" value="1"/>
</dbReference>